<protein>
    <submittedName>
        <fullName evidence="2">ATP-binding protein</fullName>
    </submittedName>
</protein>
<dbReference type="PANTHER" id="PTHR19871">
    <property type="entry name" value="BETA TRANSDUCIN-RELATED PROTEIN"/>
    <property type="match status" value="1"/>
</dbReference>
<name>A0A6B3NIX3_9CYAN</name>
<dbReference type="SUPFAM" id="SSF52540">
    <property type="entry name" value="P-loop containing nucleoside triphosphate hydrolases"/>
    <property type="match status" value="1"/>
</dbReference>
<dbReference type="InterPro" id="IPR049945">
    <property type="entry name" value="AAA_22"/>
</dbReference>
<gene>
    <name evidence="2" type="ORF">F6J89_18700</name>
</gene>
<feature type="domain" description="ORC1/DEAH AAA+ ATPase" evidence="1">
    <location>
        <begin position="40"/>
        <end position="142"/>
    </location>
</feature>
<dbReference type="GO" id="GO:0005524">
    <property type="term" value="F:ATP binding"/>
    <property type="evidence" value="ECO:0007669"/>
    <property type="project" value="UniProtKB-KW"/>
</dbReference>
<dbReference type="AlphaFoldDB" id="A0A6B3NIX3"/>
<dbReference type="EMBL" id="JAAHFQ010000394">
    <property type="protein sequence ID" value="NER29591.1"/>
    <property type="molecule type" value="Genomic_DNA"/>
</dbReference>
<keyword evidence="2" id="KW-0067">ATP-binding</keyword>
<dbReference type="InterPro" id="IPR052752">
    <property type="entry name" value="NACHT-WD_repeat"/>
</dbReference>
<sequence length="292" mass="33422">MNTPPQLNSQFRKIILEKSQNFTNCEFIFTTINNFLHNHNRGYFTIVGSPGSGKSTILAKYVLDNPSVIYYNAQVEGKNTAEEFLKYICTQIVETLHVTSPQEIPDNATTGSWFLSLLLQKISDHLKPAQSLIIAIDALDAINPNNQPPGTNLFYLPRYLPDGVYFILTRRPFKKEQSGLLIEAPSQILDLSEYELKNWDDEQAFSQHWQKMQSEGLSDEALSVLRVLTSAETEGVSLSQIAQITSVDVFDIQELLDNWFEFLKQQHIGKETRYSLYHPNFQNWLLQVISNK</sequence>
<accession>A0A6B3NIX3</accession>
<dbReference type="GO" id="GO:0016887">
    <property type="term" value="F:ATP hydrolysis activity"/>
    <property type="evidence" value="ECO:0007669"/>
    <property type="project" value="InterPro"/>
</dbReference>
<comment type="caution">
    <text evidence="2">The sequence shown here is derived from an EMBL/GenBank/DDBJ whole genome shotgun (WGS) entry which is preliminary data.</text>
</comment>
<dbReference type="Gene3D" id="3.40.50.300">
    <property type="entry name" value="P-loop containing nucleotide triphosphate hydrolases"/>
    <property type="match status" value="1"/>
</dbReference>
<organism evidence="2">
    <name type="scientific">Symploca sp. SIO1C4</name>
    <dbReference type="NCBI Taxonomy" id="2607765"/>
    <lineage>
        <taxon>Bacteria</taxon>
        <taxon>Bacillati</taxon>
        <taxon>Cyanobacteriota</taxon>
        <taxon>Cyanophyceae</taxon>
        <taxon>Coleofasciculales</taxon>
        <taxon>Coleofasciculaceae</taxon>
        <taxon>Symploca</taxon>
    </lineage>
</organism>
<reference evidence="2" key="1">
    <citation type="submission" date="2019-11" db="EMBL/GenBank/DDBJ databases">
        <title>Genomic insights into an expanded diversity of filamentous marine cyanobacteria reveals the extraordinary biosynthetic potential of Moorea and Okeania.</title>
        <authorList>
            <person name="Ferreira Leao T."/>
            <person name="Wang M."/>
            <person name="Moss N."/>
            <person name="Da Silva R."/>
            <person name="Sanders J."/>
            <person name="Nurk S."/>
            <person name="Gurevich A."/>
            <person name="Humphrey G."/>
            <person name="Reher R."/>
            <person name="Zhu Q."/>
            <person name="Belda-Ferre P."/>
            <person name="Glukhov E."/>
            <person name="Rex R."/>
            <person name="Dorrestein P.C."/>
            <person name="Knight R."/>
            <person name="Pevzner P."/>
            <person name="Gerwick W.H."/>
            <person name="Gerwick L."/>
        </authorList>
    </citation>
    <scope>NUCLEOTIDE SEQUENCE</scope>
    <source>
        <strain evidence="2">SIO1C4</strain>
    </source>
</reference>
<proteinExistence type="predicted"/>
<dbReference type="PANTHER" id="PTHR19871:SF14">
    <property type="entry name" value="DUF4062 DOMAIN-CONTAINING PROTEIN"/>
    <property type="match status" value="1"/>
</dbReference>
<dbReference type="Pfam" id="PF13401">
    <property type="entry name" value="AAA_22"/>
    <property type="match status" value="1"/>
</dbReference>
<evidence type="ECO:0000313" key="2">
    <source>
        <dbReference type="EMBL" id="NER29591.1"/>
    </source>
</evidence>
<dbReference type="InterPro" id="IPR027417">
    <property type="entry name" value="P-loop_NTPase"/>
</dbReference>
<evidence type="ECO:0000259" key="1">
    <source>
        <dbReference type="Pfam" id="PF13401"/>
    </source>
</evidence>
<keyword evidence="2" id="KW-0547">Nucleotide-binding</keyword>